<protein>
    <submittedName>
        <fullName evidence="1">Uncharacterized protein</fullName>
    </submittedName>
</protein>
<keyword evidence="2" id="KW-1185">Reference proteome</keyword>
<dbReference type="AlphaFoldDB" id="E2AX26"/>
<sequence length="134" mass="16348">IFRSKYDQNLTVKYNLELIVNFLKLYRYTYNNIKHFYKPTINSPLLERLITIVAQYLQPHVSYSVIKMWLDNISQEILDRVKMKHPTHPIFSTSVEQFLFWKNNNINDHFWNPTETMQIMCELEKYIFSELDIH</sequence>
<name>E2AX26_CAMFO</name>
<evidence type="ECO:0000313" key="1">
    <source>
        <dbReference type="EMBL" id="EFN62012.1"/>
    </source>
</evidence>
<dbReference type="Proteomes" id="UP000000311">
    <property type="component" value="Unassembled WGS sequence"/>
</dbReference>
<feature type="non-terminal residue" evidence="1">
    <location>
        <position position="1"/>
    </location>
</feature>
<dbReference type="EMBL" id="GL443515">
    <property type="protein sequence ID" value="EFN62012.1"/>
    <property type="molecule type" value="Genomic_DNA"/>
</dbReference>
<accession>E2AX26</accession>
<gene>
    <name evidence="1" type="ORF">EAG_05413</name>
</gene>
<organism evidence="2">
    <name type="scientific">Camponotus floridanus</name>
    <name type="common">Florida carpenter ant</name>
    <dbReference type="NCBI Taxonomy" id="104421"/>
    <lineage>
        <taxon>Eukaryota</taxon>
        <taxon>Metazoa</taxon>
        <taxon>Ecdysozoa</taxon>
        <taxon>Arthropoda</taxon>
        <taxon>Hexapoda</taxon>
        <taxon>Insecta</taxon>
        <taxon>Pterygota</taxon>
        <taxon>Neoptera</taxon>
        <taxon>Endopterygota</taxon>
        <taxon>Hymenoptera</taxon>
        <taxon>Apocrita</taxon>
        <taxon>Aculeata</taxon>
        <taxon>Formicoidea</taxon>
        <taxon>Formicidae</taxon>
        <taxon>Formicinae</taxon>
        <taxon>Camponotus</taxon>
    </lineage>
</organism>
<dbReference type="OrthoDB" id="28868at2759"/>
<feature type="non-terminal residue" evidence="1">
    <location>
        <position position="134"/>
    </location>
</feature>
<dbReference type="InParanoid" id="E2AX26"/>
<proteinExistence type="predicted"/>
<reference evidence="1 2" key="1">
    <citation type="journal article" date="2010" name="Science">
        <title>Genomic comparison of the ants Camponotus floridanus and Harpegnathos saltator.</title>
        <authorList>
            <person name="Bonasio R."/>
            <person name="Zhang G."/>
            <person name="Ye C."/>
            <person name="Mutti N.S."/>
            <person name="Fang X."/>
            <person name="Qin N."/>
            <person name="Donahue G."/>
            <person name="Yang P."/>
            <person name="Li Q."/>
            <person name="Li C."/>
            <person name="Zhang P."/>
            <person name="Huang Z."/>
            <person name="Berger S.L."/>
            <person name="Reinberg D."/>
            <person name="Wang J."/>
            <person name="Liebig J."/>
        </authorList>
    </citation>
    <scope>NUCLEOTIDE SEQUENCE [LARGE SCALE GENOMIC DNA]</scope>
    <source>
        <strain evidence="2">C129</strain>
    </source>
</reference>
<evidence type="ECO:0000313" key="2">
    <source>
        <dbReference type="Proteomes" id="UP000000311"/>
    </source>
</evidence>